<keyword evidence="3 6" id="KW-1133">Transmembrane helix</keyword>
<feature type="compositionally biased region" description="Polar residues" evidence="5">
    <location>
        <begin position="199"/>
        <end position="210"/>
    </location>
</feature>
<feature type="region of interest" description="Disordered" evidence="5">
    <location>
        <begin position="301"/>
        <end position="334"/>
    </location>
</feature>
<dbReference type="PANTHER" id="PTHR15549">
    <property type="entry name" value="PAIRED IMMUNOGLOBULIN-LIKE TYPE 2 RECEPTOR"/>
    <property type="match status" value="1"/>
</dbReference>
<name>A0A2I2GLB0_9EURO</name>
<reference evidence="7 8" key="1">
    <citation type="submission" date="2016-12" db="EMBL/GenBank/DDBJ databases">
        <title>The genomes of Aspergillus section Nigri reveals drivers in fungal speciation.</title>
        <authorList>
            <consortium name="DOE Joint Genome Institute"/>
            <person name="Vesth T.C."/>
            <person name="Nybo J."/>
            <person name="Theobald S."/>
            <person name="Brandl J."/>
            <person name="Frisvad J.C."/>
            <person name="Nielsen K.F."/>
            <person name="Lyhne E.K."/>
            <person name="Kogle M.E."/>
            <person name="Kuo A."/>
            <person name="Riley R."/>
            <person name="Clum A."/>
            <person name="Nolan M."/>
            <person name="Lipzen A."/>
            <person name="Salamov A."/>
            <person name="Henrissat B."/>
            <person name="Wiebenga A."/>
            <person name="De Vries R.P."/>
            <person name="Grigoriev I.V."/>
            <person name="Mortensen U.H."/>
            <person name="Andersen M.R."/>
            <person name="Baker S.E."/>
        </authorList>
    </citation>
    <scope>NUCLEOTIDE SEQUENCE [LARGE SCALE GENOMIC DNA]</scope>
    <source>
        <strain evidence="7 8">IBT 23096</strain>
    </source>
</reference>
<evidence type="ECO:0000256" key="1">
    <source>
        <dbReference type="ARBA" id="ARBA00004167"/>
    </source>
</evidence>
<sequence length="334" mass="36022">MATEYLYRVCIEYVKVFVRDLLSSVATIHGAYSIISEKGLTEIVSCTLKCLDLEVLVYDRLCAELDDPNPESCLRQCSDPEDEQHLTQTLVSLCQLVDTSSLSLDENRLYRRDLITPPTDTPTGKGHTRTRAPPKITSASPTHKITTLTELTNPPTTSPSASSQKTTNGPLPTSLITSASPSTLTESSPTPTSSSALPQATQSPKSSTSLSPGAIAGIAIGGVLLCVILLIALRCCVIRRRRALHQQGNENKAKPLPLITSPEIPEKHGNSINEIDGRVTAYPPGPIHDAIFELGGDPVVESRSEISDTPKFSVIETEGNKRRGETRSDEPRGV</sequence>
<evidence type="ECO:0008006" key="9">
    <source>
        <dbReference type="Google" id="ProtNLM"/>
    </source>
</evidence>
<evidence type="ECO:0000256" key="5">
    <source>
        <dbReference type="SAM" id="MobiDB-lite"/>
    </source>
</evidence>
<feature type="region of interest" description="Disordered" evidence="5">
    <location>
        <begin position="113"/>
        <end position="210"/>
    </location>
</feature>
<feature type="transmembrane region" description="Helical" evidence="6">
    <location>
        <begin position="213"/>
        <end position="233"/>
    </location>
</feature>
<comment type="caution">
    <text evidence="7">The sequence shown here is derived from an EMBL/GenBank/DDBJ whole genome shotgun (WGS) entry which is preliminary data.</text>
</comment>
<dbReference type="VEuPathDB" id="FungiDB:P170DRAFT_504586"/>
<dbReference type="InterPro" id="IPR051694">
    <property type="entry name" value="Immunoregulatory_rcpt-like"/>
</dbReference>
<dbReference type="Proteomes" id="UP000234275">
    <property type="component" value="Unassembled WGS sequence"/>
</dbReference>
<accession>A0A2I2GLB0</accession>
<dbReference type="GO" id="GO:0016020">
    <property type="term" value="C:membrane"/>
    <property type="evidence" value="ECO:0007669"/>
    <property type="project" value="UniProtKB-SubCell"/>
</dbReference>
<dbReference type="AlphaFoldDB" id="A0A2I2GLB0"/>
<feature type="compositionally biased region" description="Basic and acidic residues" evidence="5">
    <location>
        <begin position="318"/>
        <end position="334"/>
    </location>
</feature>
<organism evidence="7 8">
    <name type="scientific">Aspergillus steynii IBT 23096</name>
    <dbReference type="NCBI Taxonomy" id="1392250"/>
    <lineage>
        <taxon>Eukaryota</taxon>
        <taxon>Fungi</taxon>
        <taxon>Dikarya</taxon>
        <taxon>Ascomycota</taxon>
        <taxon>Pezizomycotina</taxon>
        <taxon>Eurotiomycetes</taxon>
        <taxon>Eurotiomycetidae</taxon>
        <taxon>Eurotiales</taxon>
        <taxon>Aspergillaceae</taxon>
        <taxon>Aspergillus</taxon>
        <taxon>Aspergillus subgen. Circumdati</taxon>
    </lineage>
</organism>
<comment type="subcellular location">
    <subcellularLocation>
        <location evidence="1">Membrane</location>
        <topology evidence="1">Single-pass membrane protein</topology>
    </subcellularLocation>
</comment>
<protein>
    <recommendedName>
        <fullName evidence="9">Extracellular membrane protein CFEM domain-containing protein</fullName>
    </recommendedName>
</protein>
<keyword evidence="4 6" id="KW-0472">Membrane</keyword>
<keyword evidence="2 6" id="KW-0812">Transmembrane</keyword>
<dbReference type="GO" id="GO:0071944">
    <property type="term" value="C:cell periphery"/>
    <property type="evidence" value="ECO:0007669"/>
    <property type="project" value="UniProtKB-ARBA"/>
</dbReference>
<evidence type="ECO:0000256" key="2">
    <source>
        <dbReference type="ARBA" id="ARBA00022692"/>
    </source>
</evidence>
<evidence type="ECO:0000256" key="4">
    <source>
        <dbReference type="ARBA" id="ARBA00023136"/>
    </source>
</evidence>
<dbReference type="OrthoDB" id="4503512at2759"/>
<evidence type="ECO:0000256" key="3">
    <source>
        <dbReference type="ARBA" id="ARBA00022989"/>
    </source>
</evidence>
<evidence type="ECO:0000313" key="7">
    <source>
        <dbReference type="EMBL" id="PLB53639.1"/>
    </source>
</evidence>
<evidence type="ECO:0000313" key="8">
    <source>
        <dbReference type="Proteomes" id="UP000234275"/>
    </source>
</evidence>
<proteinExistence type="predicted"/>
<dbReference type="PANTHER" id="PTHR15549:SF30">
    <property type="entry name" value="MID2 DOMAIN-CONTAINING PROTEIN"/>
    <property type="match status" value="1"/>
</dbReference>
<evidence type="ECO:0000256" key="6">
    <source>
        <dbReference type="SAM" id="Phobius"/>
    </source>
</evidence>
<keyword evidence="8" id="KW-1185">Reference proteome</keyword>
<dbReference type="EMBL" id="MSFO01000001">
    <property type="protein sequence ID" value="PLB53639.1"/>
    <property type="molecule type" value="Genomic_DNA"/>
</dbReference>
<feature type="compositionally biased region" description="Low complexity" evidence="5">
    <location>
        <begin position="177"/>
        <end position="198"/>
    </location>
</feature>
<feature type="compositionally biased region" description="Low complexity" evidence="5">
    <location>
        <begin position="146"/>
        <end position="167"/>
    </location>
</feature>
<dbReference type="RefSeq" id="XP_024708941.1">
    <property type="nucleotide sequence ID" value="XM_024854212.1"/>
</dbReference>
<dbReference type="GeneID" id="36561918"/>
<gene>
    <name evidence="7" type="ORF">P170DRAFT_504586</name>
</gene>